<dbReference type="STRING" id="403673.A0A177WUJ2"/>
<evidence type="ECO:0000256" key="7">
    <source>
        <dbReference type="ARBA" id="ARBA00037868"/>
    </source>
</evidence>
<dbReference type="InterPro" id="IPR046936">
    <property type="entry name" value="BIM1-like"/>
</dbReference>
<keyword evidence="5" id="KW-0325">Glycoprotein</keyword>
<gene>
    <name evidence="10" type="ORF">BDEG_26889</name>
</gene>
<dbReference type="Proteomes" id="UP000077115">
    <property type="component" value="Unassembled WGS sequence"/>
</dbReference>
<reference evidence="10 11" key="1">
    <citation type="submission" date="2006-10" db="EMBL/GenBank/DDBJ databases">
        <title>The Genome Sequence of Batrachochytrium dendrobatidis JEL423.</title>
        <authorList>
            <consortium name="The Broad Institute Genome Sequencing Platform"/>
            <person name="Birren B."/>
            <person name="Lander E."/>
            <person name="Galagan J."/>
            <person name="Cuomo C."/>
            <person name="Devon K."/>
            <person name="Jaffe D."/>
            <person name="Butler J."/>
            <person name="Alvarez P."/>
            <person name="Gnerre S."/>
            <person name="Grabherr M."/>
            <person name="Kleber M."/>
            <person name="Mauceli E."/>
            <person name="Brockman W."/>
            <person name="Young S."/>
            <person name="LaButti K."/>
            <person name="Sykes S."/>
            <person name="DeCaprio D."/>
            <person name="Crawford M."/>
            <person name="Koehrsen M."/>
            <person name="Engels R."/>
            <person name="Montgomery P."/>
            <person name="Pearson M."/>
            <person name="Howarth C."/>
            <person name="Larson L."/>
            <person name="White J."/>
            <person name="O'Leary S."/>
            <person name="Kodira C."/>
            <person name="Zeng Q."/>
            <person name="Yandava C."/>
            <person name="Alvarado L."/>
            <person name="Longcore J."/>
            <person name="James T."/>
        </authorList>
    </citation>
    <scope>NUCLEOTIDE SEQUENCE [LARGE SCALE GENOMIC DNA]</scope>
    <source>
        <strain evidence="10 11">JEL423</strain>
    </source>
</reference>
<evidence type="ECO:0000256" key="6">
    <source>
        <dbReference type="ARBA" id="ARBA00023288"/>
    </source>
</evidence>
<feature type="signal peptide" evidence="8">
    <location>
        <begin position="1"/>
        <end position="19"/>
    </location>
</feature>
<dbReference type="GO" id="GO:0012505">
    <property type="term" value="C:endomembrane system"/>
    <property type="evidence" value="ECO:0007669"/>
    <property type="project" value="UniProtKB-SubCell"/>
</dbReference>
<dbReference type="Pfam" id="PF20238">
    <property type="entry name" value="BIM1-like_dom"/>
    <property type="match status" value="1"/>
</dbReference>
<dbReference type="PANTHER" id="PTHR34992">
    <property type="entry name" value="HYPHAL ANASTAMOSIS-7 PROTEIN"/>
    <property type="match status" value="1"/>
</dbReference>
<name>A0A177WUJ2_BATDL</name>
<keyword evidence="6" id="KW-0449">Lipoprotein</keyword>
<dbReference type="OrthoDB" id="2137276at2759"/>
<evidence type="ECO:0000256" key="4">
    <source>
        <dbReference type="ARBA" id="ARBA00023136"/>
    </source>
</evidence>
<evidence type="ECO:0000313" key="11">
    <source>
        <dbReference type="Proteomes" id="UP000077115"/>
    </source>
</evidence>
<evidence type="ECO:0000256" key="5">
    <source>
        <dbReference type="ARBA" id="ARBA00023180"/>
    </source>
</evidence>
<evidence type="ECO:0000256" key="2">
    <source>
        <dbReference type="ARBA" id="ARBA00022475"/>
    </source>
</evidence>
<evidence type="ECO:0000256" key="1">
    <source>
        <dbReference type="ARBA" id="ARBA00004236"/>
    </source>
</evidence>
<accession>A0A177WUJ2</accession>
<feature type="domain" description="Copper acquisition factor BIM1-like" evidence="9">
    <location>
        <begin position="18"/>
        <end position="148"/>
    </location>
</feature>
<organism evidence="10 11">
    <name type="scientific">Batrachochytrium dendrobatidis (strain JEL423)</name>
    <dbReference type="NCBI Taxonomy" id="403673"/>
    <lineage>
        <taxon>Eukaryota</taxon>
        <taxon>Fungi</taxon>
        <taxon>Fungi incertae sedis</taxon>
        <taxon>Chytridiomycota</taxon>
        <taxon>Chytridiomycota incertae sedis</taxon>
        <taxon>Chytridiomycetes</taxon>
        <taxon>Rhizophydiales</taxon>
        <taxon>Rhizophydiales incertae sedis</taxon>
        <taxon>Batrachochytrium</taxon>
    </lineage>
</organism>
<protein>
    <recommendedName>
        <fullName evidence="9">Copper acquisition factor BIM1-like domain-containing protein</fullName>
    </recommendedName>
</protein>
<dbReference type="GO" id="GO:0005886">
    <property type="term" value="C:plasma membrane"/>
    <property type="evidence" value="ECO:0007669"/>
    <property type="project" value="UniProtKB-SubCell"/>
</dbReference>
<dbReference type="EMBL" id="DS022310">
    <property type="protein sequence ID" value="OAJ43536.1"/>
    <property type="molecule type" value="Genomic_DNA"/>
</dbReference>
<keyword evidence="4" id="KW-0472">Membrane</keyword>
<reference evidence="10 11" key="2">
    <citation type="submission" date="2016-05" db="EMBL/GenBank/DDBJ databases">
        <title>Lineage-specific infection strategies underlie the spectrum of fungal disease in amphibians.</title>
        <authorList>
            <person name="Cuomo C.A."/>
            <person name="Farrer R.A."/>
            <person name="James T."/>
            <person name="Longcore J."/>
            <person name="Birren B."/>
        </authorList>
    </citation>
    <scope>NUCLEOTIDE SEQUENCE [LARGE SCALE GENOMIC DNA]</scope>
    <source>
        <strain evidence="10 11">JEL423</strain>
    </source>
</reference>
<feature type="chain" id="PRO_5008077964" description="Copper acquisition factor BIM1-like domain-containing protein" evidence="8">
    <location>
        <begin position="20"/>
        <end position="179"/>
    </location>
</feature>
<dbReference type="VEuPathDB" id="FungiDB:BDEG_26889"/>
<dbReference type="AlphaFoldDB" id="A0A177WUJ2"/>
<keyword evidence="2" id="KW-1003">Cell membrane</keyword>
<evidence type="ECO:0000256" key="8">
    <source>
        <dbReference type="SAM" id="SignalP"/>
    </source>
</evidence>
<dbReference type="PANTHER" id="PTHR34992:SF11">
    <property type="entry name" value="COPPER ACQUISITION FACTOR BIM1-LIKE DOMAIN-CONTAINING PROTEIN"/>
    <property type="match status" value="1"/>
</dbReference>
<dbReference type="InterPro" id="IPR046530">
    <property type="entry name" value="BIM1-like_dom"/>
</dbReference>
<sequence length="179" mass="18698">MTPLSFVLAVLAITQPAMAHFQLMSPAPRIYDDLLELDAPCGGSNTTTVRHPFPIKGGTVTIQAYHPNAAVTFGISLLKAPMTNADFSTPWQPARTIGAVGSYPFANLDMSTISGVAVGTNATLQITFNGGDGMLYQCTDITFTAATASSAAWSSFVSIRGVVSLPSGLAWLAAVVLLM</sequence>
<evidence type="ECO:0000313" key="10">
    <source>
        <dbReference type="EMBL" id="OAJ43536.1"/>
    </source>
</evidence>
<comment type="subcellular location">
    <subcellularLocation>
        <location evidence="1">Cell membrane</location>
    </subcellularLocation>
    <subcellularLocation>
        <location evidence="7">Endomembrane system</location>
        <topology evidence="7">Lipid-anchor</topology>
    </subcellularLocation>
</comment>
<evidence type="ECO:0000259" key="9">
    <source>
        <dbReference type="Pfam" id="PF20238"/>
    </source>
</evidence>
<keyword evidence="3 8" id="KW-0732">Signal</keyword>
<proteinExistence type="predicted"/>
<evidence type="ECO:0000256" key="3">
    <source>
        <dbReference type="ARBA" id="ARBA00022729"/>
    </source>
</evidence>
<dbReference type="CDD" id="cd21176">
    <property type="entry name" value="LPMO_auxiliary-like"/>
    <property type="match status" value="1"/>
</dbReference>